<dbReference type="AlphaFoldDB" id="A0A919JND5"/>
<dbReference type="EMBL" id="BOMQ01000069">
    <property type="protein sequence ID" value="GIE52407.1"/>
    <property type="molecule type" value="Genomic_DNA"/>
</dbReference>
<keyword evidence="2" id="KW-1133">Transmembrane helix</keyword>
<evidence type="ECO:0000256" key="2">
    <source>
        <dbReference type="SAM" id="Phobius"/>
    </source>
</evidence>
<keyword evidence="2" id="KW-0472">Membrane</keyword>
<proteinExistence type="predicted"/>
<dbReference type="RefSeq" id="WP_203773834.1">
    <property type="nucleotide sequence ID" value="NZ_BOMQ01000069.1"/>
</dbReference>
<evidence type="ECO:0000313" key="3">
    <source>
        <dbReference type="EMBL" id="GIE52407.1"/>
    </source>
</evidence>
<feature type="region of interest" description="Disordered" evidence="1">
    <location>
        <begin position="1"/>
        <end position="24"/>
    </location>
</feature>
<comment type="caution">
    <text evidence="3">The sequence shown here is derived from an EMBL/GenBank/DDBJ whole genome shotgun (WGS) entry which is preliminary data.</text>
</comment>
<organism evidence="3 4">
    <name type="scientific">Actinoplanes nipponensis</name>
    <dbReference type="NCBI Taxonomy" id="135950"/>
    <lineage>
        <taxon>Bacteria</taxon>
        <taxon>Bacillati</taxon>
        <taxon>Actinomycetota</taxon>
        <taxon>Actinomycetes</taxon>
        <taxon>Micromonosporales</taxon>
        <taxon>Micromonosporaceae</taxon>
        <taxon>Actinoplanes</taxon>
    </lineage>
</organism>
<evidence type="ECO:0000256" key="1">
    <source>
        <dbReference type="SAM" id="MobiDB-lite"/>
    </source>
</evidence>
<protein>
    <submittedName>
        <fullName evidence="3">Uncharacterized protein</fullName>
    </submittedName>
</protein>
<feature type="transmembrane region" description="Helical" evidence="2">
    <location>
        <begin position="30"/>
        <end position="53"/>
    </location>
</feature>
<reference evidence="3" key="1">
    <citation type="submission" date="2021-01" db="EMBL/GenBank/DDBJ databases">
        <title>Whole genome shotgun sequence of Actinoplanes nipponensis NBRC 14063.</title>
        <authorList>
            <person name="Komaki H."/>
            <person name="Tamura T."/>
        </authorList>
    </citation>
    <scope>NUCLEOTIDE SEQUENCE</scope>
    <source>
        <strain evidence="3">NBRC 14063</strain>
    </source>
</reference>
<evidence type="ECO:0000313" key="4">
    <source>
        <dbReference type="Proteomes" id="UP000647172"/>
    </source>
</evidence>
<sequence length="193" mass="20691">MIDLDQPARYPTGPNGTPGRRWPRRATGRTLALVVVVAFLAGGILGGVAMHLWRYQPLAASVAAQRSTVSVLLFAESGLMTVRHEQRRARLEAQVTIVNAGPETVTVLAVRVDQPAVTVRSPERARFVAPGTALPVDVVVEWNCGADQSRALVASVRVETADEHVRTISPVALDDTPWAESRRTGCAEGRPAG</sequence>
<dbReference type="Proteomes" id="UP000647172">
    <property type="component" value="Unassembled WGS sequence"/>
</dbReference>
<gene>
    <name evidence="3" type="ORF">Ani05nite_59410</name>
</gene>
<keyword evidence="4" id="KW-1185">Reference proteome</keyword>
<keyword evidence="2" id="KW-0812">Transmembrane</keyword>
<name>A0A919JND5_9ACTN</name>
<accession>A0A919JND5</accession>